<evidence type="ECO:0000313" key="2">
    <source>
        <dbReference type="Proteomes" id="UP000789525"/>
    </source>
</evidence>
<feature type="non-terminal residue" evidence="1">
    <location>
        <position position="53"/>
    </location>
</feature>
<proteinExistence type="predicted"/>
<dbReference type="EMBL" id="CAJVPT010066411">
    <property type="protein sequence ID" value="CAG8773364.1"/>
    <property type="molecule type" value="Genomic_DNA"/>
</dbReference>
<sequence>TNFSEVFDSIVKNLDRVDNDLAIIFFTDGQDSPGEQAKRNLKDSLSKFPYTTE</sequence>
<accession>A0ACA9R1Q4</accession>
<name>A0ACA9R1Q4_9GLOM</name>
<evidence type="ECO:0000313" key="1">
    <source>
        <dbReference type="EMBL" id="CAG8773364.1"/>
    </source>
</evidence>
<keyword evidence="2" id="KW-1185">Reference proteome</keyword>
<feature type="non-terminal residue" evidence="1">
    <location>
        <position position="1"/>
    </location>
</feature>
<reference evidence="1" key="1">
    <citation type="submission" date="2021-06" db="EMBL/GenBank/DDBJ databases">
        <authorList>
            <person name="Kallberg Y."/>
            <person name="Tangrot J."/>
            <person name="Rosling A."/>
        </authorList>
    </citation>
    <scope>NUCLEOTIDE SEQUENCE</scope>
    <source>
        <strain evidence="1">CL356</strain>
    </source>
</reference>
<gene>
    <name evidence="1" type="ORF">ACOLOM_LOCUS13940</name>
</gene>
<comment type="caution">
    <text evidence="1">The sequence shown here is derived from an EMBL/GenBank/DDBJ whole genome shotgun (WGS) entry which is preliminary data.</text>
</comment>
<dbReference type="Proteomes" id="UP000789525">
    <property type="component" value="Unassembled WGS sequence"/>
</dbReference>
<protein>
    <submittedName>
        <fullName evidence="1">10273_t:CDS:1</fullName>
    </submittedName>
</protein>
<organism evidence="1 2">
    <name type="scientific">Acaulospora colombiana</name>
    <dbReference type="NCBI Taxonomy" id="27376"/>
    <lineage>
        <taxon>Eukaryota</taxon>
        <taxon>Fungi</taxon>
        <taxon>Fungi incertae sedis</taxon>
        <taxon>Mucoromycota</taxon>
        <taxon>Glomeromycotina</taxon>
        <taxon>Glomeromycetes</taxon>
        <taxon>Diversisporales</taxon>
        <taxon>Acaulosporaceae</taxon>
        <taxon>Acaulospora</taxon>
    </lineage>
</organism>